<evidence type="ECO:0000259" key="7">
    <source>
        <dbReference type="Pfam" id="PF22770"/>
    </source>
</evidence>
<gene>
    <name evidence="8" type="ORF">CVT25_012880</name>
</gene>
<dbReference type="OrthoDB" id="442863at2759"/>
<dbReference type="GO" id="GO:0001682">
    <property type="term" value="P:tRNA 5'-leader removal"/>
    <property type="evidence" value="ECO:0007669"/>
    <property type="project" value="InterPro"/>
</dbReference>
<organism evidence="8 9">
    <name type="scientific">Psilocybe cyanescens</name>
    <dbReference type="NCBI Taxonomy" id="93625"/>
    <lineage>
        <taxon>Eukaryota</taxon>
        <taxon>Fungi</taxon>
        <taxon>Dikarya</taxon>
        <taxon>Basidiomycota</taxon>
        <taxon>Agaricomycotina</taxon>
        <taxon>Agaricomycetes</taxon>
        <taxon>Agaricomycetidae</taxon>
        <taxon>Agaricales</taxon>
        <taxon>Agaricineae</taxon>
        <taxon>Strophariaceae</taxon>
        <taxon>Psilocybe</taxon>
    </lineage>
</organism>
<dbReference type="InterPro" id="IPR009723">
    <property type="entry name" value="Pop1_N"/>
</dbReference>
<evidence type="ECO:0000259" key="5">
    <source>
        <dbReference type="Pfam" id="PF06978"/>
    </source>
</evidence>
<evidence type="ECO:0008006" key="10">
    <source>
        <dbReference type="Google" id="ProtNLM"/>
    </source>
</evidence>
<protein>
    <recommendedName>
        <fullName evidence="10">POP1-domain-containing protein</fullName>
    </recommendedName>
</protein>
<dbReference type="InParanoid" id="A0A409XLR2"/>
<keyword evidence="9" id="KW-1185">Reference proteome</keyword>
<evidence type="ECO:0000256" key="4">
    <source>
        <dbReference type="SAM" id="MobiDB-lite"/>
    </source>
</evidence>
<sequence length="826" mass="92281">MAQKRRNGEEGDEMTGREKKKLKINAARTITVQPTSQHASGSAGPSNANAGAKSSLPTVIDVEKFFEARAFEIDAMHTAMKTASASSTHRVWQTLPRHLRRRAASHDVRRVPLRLRDRARAEMDPIRKKALGRSAPKLGKGKGASRTESFLKRQRDKTWLETHLWHAKRMHMENLWGYRLAVSPTEKSYRPSHRASVHGSILHDASYYSLYEIKGPEEALVTLLDLCCDPQGPGPGSKRYLNGSRILETYIYNVGSYPYGLVSPMTVMWRPRLSVSPERNISGPSGSQKGKEVESAKTSDIRSAWLRFHPSVQTAVFDTLKEATSRSLSLYKTCHSQEAAVEVADLRGQLNVFEIVGPKSSQVIKGALSSVPSEKSKEFLQFWRSLTNLQSSGSNPRGMIIGFKVNDPRLNFPPKNAKPAAIPSKSVPPTEITLPSANLANSEIWDESTRNGLSKPRFKKKDIDARRAKNDIPGTALNALRQDDCIPILLIQRSMETPNSSDNNGLHGWTLILPAGWSMAFFSSLIYTSTRVAGQLERQTQAYEAGTTYFPRDYPGTEPYELYAKDRESKEMETWERKPPAKRVNFEKLGIVNPWKSNWEKVLGITGQDGEDEDAFVTSQREPVPTPENDAYAKIKPWLLRGSELPRILSNLSSVFNVSAALLSEVNRLRLKRGHQILSADVNGAQLLHGALVNVKITMCSRGTPQDLAEIFIMSDDLLRHWERYLQTRTLGGVADEDHPDELELASRIPPKRSIIGHVTTGHYSLARGEGFAIGAIVLARLMELEQQTTRLHPNQKVKNPPMLVVMRNIDGCQCRVARLQVLLDA</sequence>
<dbReference type="STRING" id="93625.A0A409XLR2"/>
<keyword evidence="3" id="KW-0539">Nucleus</keyword>
<dbReference type="Pfam" id="PF22770">
    <property type="entry name" value="POP1_C"/>
    <property type="match status" value="1"/>
</dbReference>
<comment type="caution">
    <text evidence="8">The sequence shown here is derived from an EMBL/GenBank/DDBJ whole genome shotgun (WGS) entry which is preliminary data.</text>
</comment>
<evidence type="ECO:0000313" key="9">
    <source>
        <dbReference type="Proteomes" id="UP000283269"/>
    </source>
</evidence>
<feature type="compositionally biased region" description="Low complexity" evidence="4">
    <location>
        <begin position="39"/>
        <end position="53"/>
    </location>
</feature>
<feature type="domain" description="POP1 C-terminal" evidence="7">
    <location>
        <begin position="748"/>
        <end position="823"/>
    </location>
</feature>
<dbReference type="PANTHER" id="PTHR22731:SF3">
    <property type="entry name" value="RIBONUCLEASES P_MRP PROTEIN SUBUNIT POP1"/>
    <property type="match status" value="1"/>
</dbReference>
<dbReference type="InterPro" id="IPR055079">
    <property type="entry name" value="POP1_C"/>
</dbReference>
<dbReference type="Pfam" id="PF08170">
    <property type="entry name" value="POPLD"/>
    <property type="match status" value="1"/>
</dbReference>
<keyword evidence="2" id="KW-0819">tRNA processing</keyword>
<dbReference type="EMBL" id="NHYD01001265">
    <property type="protein sequence ID" value="PPQ91667.1"/>
    <property type="molecule type" value="Genomic_DNA"/>
</dbReference>
<dbReference type="InterPro" id="IPR039182">
    <property type="entry name" value="Pop1"/>
</dbReference>
<reference evidence="8 9" key="1">
    <citation type="journal article" date="2018" name="Evol. Lett.">
        <title>Horizontal gene cluster transfer increased hallucinogenic mushroom diversity.</title>
        <authorList>
            <person name="Reynolds H.T."/>
            <person name="Vijayakumar V."/>
            <person name="Gluck-Thaler E."/>
            <person name="Korotkin H.B."/>
            <person name="Matheny P.B."/>
            <person name="Slot J.C."/>
        </authorList>
    </citation>
    <scope>NUCLEOTIDE SEQUENCE [LARGE SCALE GENOMIC DNA]</scope>
    <source>
        <strain evidence="8 9">2631</strain>
    </source>
</reference>
<dbReference type="FunCoup" id="A0A409XLR2">
    <property type="interactions" value="410"/>
</dbReference>
<accession>A0A409XLR2</accession>
<feature type="compositionally biased region" description="Polar residues" evidence="4">
    <location>
        <begin position="28"/>
        <end position="38"/>
    </location>
</feature>
<evidence type="ECO:0000256" key="2">
    <source>
        <dbReference type="ARBA" id="ARBA00022694"/>
    </source>
</evidence>
<evidence type="ECO:0000256" key="1">
    <source>
        <dbReference type="ARBA" id="ARBA00004123"/>
    </source>
</evidence>
<feature type="domain" description="Pop1 N-terminal" evidence="5">
    <location>
        <begin position="147"/>
        <end position="215"/>
    </location>
</feature>
<feature type="domain" description="POPLD" evidence="6">
    <location>
        <begin position="508"/>
        <end position="599"/>
    </location>
</feature>
<dbReference type="GO" id="GO:0005655">
    <property type="term" value="C:nucleolar ribonuclease P complex"/>
    <property type="evidence" value="ECO:0007669"/>
    <property type="project" value="InterPro"/>
</dbReference>
<feature type="domain" description="Pop1 N-terminal" evidence="5">
    <location>
        <begin position="65"/>
        <end position="126"/>
    </location>
</feature>
<comment type="subcellular location">
    <subcellularLocation>
        <location evidence="1">Nucleus</location>
    </subcellularLocation>
</comment>
<dbReference type="Pfam" id="PF06978">
    <property type="entry name" value="POP1_N"/>
    <property type="match status" value="2"/>
</dbReference>
<evidence type="ECO:0000259" key="6">
    <source>
        <dbReference type="Pfam" id="PF08170"/>
    </source>
</evidence>
<dbReference type="InterPro" id="IPR012590">
    <property type="entry name" value="POPLD_dom"/>
</dbReference>
<feature type="compositionally biased region" description="Basic and acidic residues" evidence="4">
    <location>
        <begin position="1"/>
        <end position="17"/>
    </location>
</feature>
<proteinExistence type="predicted"/>
<dbReference type="GO" id="GO:0000172">
    <property type="term" value="C:ribonuclease MRP complex"/>
    <property type="evidence" value="ECO:0007669"/>
    <property type="project" value="InterPro"/>
</dbReference>
<dbReference type="PANTHER" id="PTHR22731">
    <property type="entry name" value="RIBONUCLEASES P/MRP PROTEIN SUBUNIT POP1"/>
    <property type="match status" value="1"/>
</dbReference>
<dbReference type="Proteomes" id="UP000283269">
    <property type="component" value="Unassembled WGS sequence"/>
</dbReference>
<evidence type="ECO:0000313" key="8">
    <source>
        <dbReference type="EMBL" id="PPQ91667.1"/>
    </source>
</evidence>
<feature type="region of interest" description="Disordered" evidence="4">
    <location>
        <begin position="1"/>
        <end position="53"/>
    </location>
</feature>
<name>A0A409XLR2_PSICY</name>
<evidence type="ECO:0000256" key="3">
    <source>
        <dbReference type="ARBA" id="ARBA00023242"/>
    </source>
</evidence>
<dbReference type="AlphaFoldDB" id="A0A409XLR2"/>